<evidence type="ECO:0000256" key="3">
    <source>
        <dbReference type="ARBA" id="ARBA00023163"/>
    </source>
</evidence>
<dbReference type="InterPro" id="IPR001647">
    <property type="entry name" value="HTH_TetR"/>
</dbReference>
<dbReference type="SUPFAM" id="SSF46689">
    <property type="entry name" value="Homeodomain-like"/>
    <property type="match status" value="1"/>
</dbReference>
<evidence type="ECO:0000256" key="5">
    <source>
        <dbReference type="SAM" id="MobiDB-lite"/>
    </source>
</evidence>
<dbReference type="Pfam" id="PF00440">
    <property type="entry name" value="TetR_N"/>
    <property type="match status" value="1"/>
</dbReference>
<keyword evidence="3" id="KW-0804">Transcription</keyword>
<feature type="region of interest" description="Disordered" evidence="5">
    <location>
        <begin position="1"/>
        <end position="60"/>
    </location>
</feature>
<keyword evidence="2 4" id="KW-0238">DNA-binding</keyword>
<dbReference type="Gene3D" id="1.10.357.10">
    <property type="entry name" value="Tetracycline Repressor, domain 2"/>
    <property type="match status" value="1"/>
</dbReference>
<dbReference type="GO" id="GO:0003700">
    <property type="term" value="F:DNA-binding transcription factor activity"/>
    <property type="evidence" value="ECO:0007669"/>
    <property type="project" value="TreeGrafter"/>
</dbReference>
<feature type="compositionally biased region" description="Low complexity" evidence="5">
    <location>
        <begin position="39"/>
        <end position="60"/>
    </location>
</feature>
<protein>
    <submittedName>
        <fullName evidence="7">Transcriptional regulator, TetR family</fullName>
    </submittedName>
</protein>
<dbReference type="PRINTS" id="PR00455">
    <property type="entry name" value="HTHTETR"/>
</dbReference>
<evidence type="ECO:0000256" key="2">
    <source>
        <dbReference type="ARBA" id="ARBA00023125"/>
    </source>
</evidence>
<evidence type="ECO:0000256" key="4">
    <source>
        <dbReference type="PROSITE-ProRule" id="PRU00335"/>
    </source>
</evidence>
<feature type="domain" description="HTH tetR-type" evidence="6">
    <location>
        <begin position="59"/>
        <end position="119"/>
    </location>
</feature>
<evidence type="ECO:0000313" key="7">
    <source>
        <dbReference type="EMBL" id="SDR27515.1"/>
    </source>
</evidence>
<dbReference type="Proteomes" id="UP000183487">
    <property type="component" value="Unassembled WGS sequence"/>
</dbReference>
<dbReference type="InterPro" id="IPR050109">
    <property type="entry name" value="HTH-type_TetR-like_transc_reg"/>
</dbReference>
<keyword evidence="1" id="KW-0805">Transcription regulation</keyword>
<evidence type="ECO:0000256" key="1">
    <source>
        <dbReference type="ARBA" id="ARBA00023015"/>
    </source>
</evidence>
<name>A0A1H1HPQ3_9BURK</name>
<sequence length="258" mass="27974">MISPDDPEVANVVADAPVAKARGAVKRPRKASHDDSAADSEAAAPARRPGRPTGAARGPAQRARLLDAALALFARKGIVDTTLGEIAREAGFTPAMMHYYFKTRDQLLDVLIDERFAPLRTSLGMPFAENPDDPVAAITQLAEQLVRAASEHPWFPSLWVREVISDGGLLRQRMHERFGNAHQKASLQAIARWQKEGRLNAALEPALVFVTLLGLTILPLATSKLWGNDPLRRDIGGEEIARHAVALLVQGIGPKKAD</sequence>
<dbReference type="PANTHER" id="PTHR30055">
    <property type="entry name" value="HTH-TYPE TRANSCRIPTIONAL REGULATOR RUTR"/>
    <property type="match status" value="1"/>
</dbReference>
<evidence type="ECO:0000313" key="8">
    <source>
        <dbReference type="Proteomes" id="UP000183487"/>
    </source>
</evidence>
<accession>A0A1H1HPQ3</accession>
<dbReference type="PROSITE" id="PS50977">
    <property type="entry name" value="HTH_TETR_2"/>
    <property type="match status" value="1"/>
</dbReference>
<dbReference type="InterPro" id="IPR036271">
    <property type="entry name" value="Tet_transcr_reg_TetR-rel_C_sf"/>
</dbReference>
<dbReference type="SUPFAM" id="SSF48498">
    <property type="entry name" value="Tetracyclin repressor-like, C-terminal domain"/>
    <property type="match status" value="1"/>
</dbReference>
<organism evidence="7 8">
    <name type="scientific">Paraburkholderia fungorum</name>
    <dbReference type="NCBI Taxonomy" id="134537"/>
    <lineage>
        <taxon>Bacteria</taxon>
        <taxon>Pseudomonadati</taxon>
        <taxon>Pseudomonadota</taxon>
        <taxon>Betaproteobacteria</taxon>
        <taxon>Burkholderiales</taxon>
        <taxon>Burkholderiaceae</taxon>
        <taxon>Paraburkholderia</taxon>
    </lineage>
</organism>
<reference evidence="8" key="1">
    <citation type="submission" date="2016-10" db="EMBL/GenBank/DDBJ databases">
        <authorList>
            <person name="Varghese N."/>
        </authorList>
    </citation>
    <scope>NUCLEOTIDE SEQUENCE [LARGE SCALE GENOMIC DNA]</scope>
    <source>
        <strain evidence="8">GAS106B</strain>
    </source>
</reference>
<dbReference type="AlphaFoldDB" id="A0A1H1HPQ3"/>
<dbReference type="GO" id="GO:0000976">
    <property type="term" value="F:transcription cis-regulatory region binding"/>
    <property type="evidence" value="ECO:0007669"/>
    <property type="project" value="TreeGrafter"/>
</dbReference>
<proteinExistence type="predicted"/>
<keyword evidence="8" id="KW-1185">Reference proteome</keyword>
<evidence type="ECO:0000259" key="6">
    <source>
        <dbReference type="PROSITE" id="PS50977"/>
    </source>
</evidence>
<dbReference type="GO" id="GO:0045892">
    <property type="term" value="P:negative regulation of DNA-templated transcription"/>
    <property type="evidence" value="ECO:0007669"/>
    <property type="project" value="InterPro"/>
</dbReference>
<dbReference type="InterPro" id="IPR009057">
    <property type="entry name" value="Homeodomain-like_sf"/>
</dbReference>
<dbReference type="PANTHER" id="PTHR30055:SF234">
    <property type="entry name" value="HTH-TYPE TRANSCRIPTIONAL REGULATOR BETI"/>
    <property type="match status" value="1"/>
</dbReference>
<feature type="DNA-binding region" description="H-T-H motif" evidence="4">
    <location>
        <begin position="82"/>
        <end position="101"/>
    </location>
</feature>
<dbReference type="EMBL" id="FNKP01000002">
    <property type="protein sequence ID" value="SDR27515.1"/>
    <property type="molecule type" value="Genomic_DNA"/>
</dbReference>
<gene>
    <name evidence="7" type="ORF">SAMN05443245_4160</name>
</gene>
<dbReference type="OrthoDB" id="8961953at2"/>